<dbReference type="InterPro" id="IPR038488">
    <property type="entry name" value="Integrase_DNA-bd_sf"/>
</dbReference>
<comment type="similarity">
    <text evidence="1">Belongs to the 'phage' integrase family.</text>
</comment>
<evidence type="ECO:0000256" key="4">
    <source>
        <dbReference type="ARBA" id="ARBA00023172"/>
    </source>
</evidence>
<keyword evidence="2" id="KW-0229">DNA integration</keyword>
<dbReference type="EMBL" id="JBHRSU010000031">
    <property type="protein sequence ID" value="MFC3101229.1"/>
    <property type="molecule type" value="Genomic_DNA"/>
</dbReference>
<evidence type="ECO:0000259" key="5">
    <source>
        <dbReference type="PROSITE" id="PS51898"/>
    </source>
</evidence>
<dbReference type="Gene3D" id="1.10.443.10">
    <property type="entry name" value="Intergrase catalytic core"/>
    <property type="match status" value="1"/>
</dbReference>
<reference evidence="7" key="1">
    <citation type="journal article" date="2019" name="Int. J. Syst. Evol. Microbiol.">
        <title>The Global Catalogue of Microorganisms (GCM) 10K type strain sequencing project: providing services to taxonomists for standard genome sequencing and annotation.</title>
        <authorList>
            <consortium name="The Broad Institute Genomics Platform"/>
            <consortium name="The Broad Institute Genome Sequencing Center for Infectious Disease"/>
            <person name="Wu L."/>
            <person name="Ma J."/>
        </authorList>
    </citation>
    <scope>NUCLEOTIDE SEQUENCE [LARGE SCALE GENOMIC DNA]</scope>
    <source>
        <strain evidence="7">KCTC 52606</strain>
    </source>
</reference>
<dbReference type="InterPro" id="IPR002104">
    <property type="entry name" value="Integrase_catalytic"/>
</dbReference>
<dbReference type="Pfam" id="PF00589">
    <property type="entry name" value="Phage_integrase"/>
    <property type="match status" value="1"/>
</dbReference>
<dbReference type="Proteomes" id="UP001595378">
    <property type="component" value="Unassembled WGS sequence"/>
</dbReference>
<dbReference type="InterPro" id="IPR053876">
    <property type="entry name" value="Phage_int_M"/>
</dbReference>
<gene>
    <name evidence="6" type="ORF">ACFODK_10030</name>
</gene>
<evidence type="ECO:0000256" key="3">
    <source>
        <dbReference type="ARBA" id="ARBA00023125"/>
    </source>
</evidence>
<evidence type="ECO:0000256" key="1">
    <source>
        <dbReference type="ARBA" id="ARBA00008857"/>
    </source>
</evidence>
<feature type="domain" description="Tyr recombinase" evidence="5">
    <location>
        <begin position="199"/>
        <end position="394"/>
    </location>
</feature>
<dbReference type="Pfam" id="PF22022">
    <property type="entry name" value="Phage_int_M"/>
    <property type="match status" value="1"/>
</dbReference>
<dbReference type="SUPFAM" id="SSF56349">
    <property type="entry name" value="DNA breaking-rejoining enzymes"/>
    <property type="match status" value="1"/>
</dbReference>
<evidence type="ECO:0000256" key="2">
    <source>
        <dbReference type="ARBA" id="ARBA00022908"/>
    </source>
</evidence>
<dbReference type="InterPro" id="IPR050808">
    <property type="entry name" value="Phage_Integrase"/>
</dbReference>
<dbReference type="InterPro" id="IPR011010">
    <property type="entry name" value="DNA_brk_join_enz"/>
</dbReference>
<protein>
    <submittedName>
        <fullName evidence="6">Tyrosine-type recombinase/integrase</fullName>
    </submittedName>
</protein>
<keyword evidence="7" id="KW-1185">Reference proteome</keyword>
<dbReference type="PANTHER" id="PTHR30629:SF2">
    <property type="entry name" value="PROPHAGE INTEGRASE INTS-RELATED"/>
    <property type="match status" value="1"/>
</dbReference>
<name>A0ABV7EET8_9SPHN</name>
<dbReference type="PROSITE" id="PS51898">
    <property type="entry name" value="TYR_RECOMBINASE"/>
    <property type="match status" value="1"/>
</dbReference>
<dbReference type="Pfam" id="PF13356">
    <property type="entry name" value="Arm-DNA-bind_3"/>
    <property type="match status" value="1"/>
</dbReference>
<proteinExistence type="inferred from homology"/>
<dbReference type="RefSeq" id="WP_336919444.1">
    <property type="nucleotide sequence ID" value="NZ_JBANRN010000010.1"/>
</dbReference>
<dbReference type="CDD" id="cd00801">
    <property type="entry name" value="INT_P4_C"/>
    <property type="match status" value="1"/>
</dbReference>
<dbReference type="InterPro" id="IPR025166">
    <property type="entry name" value="Integrase_DNA_bind_dom"/>
</dbReference>
<evidence type="ECO:0000313" key="7">
    <source>
        <dbReference type="Proteomes" id="UP001595378"/>
    </source>
</evidence>
<sequence length="429" mass="48487">MPLTELEAKYAKRRDRPYKLADGGGLFLSVQPNGSKLWRMKYRYDGKEKLLSFGAYPTLGIAAAREKRDTAKALLADGKDPGQSRAEMNPEKGETFLVVAERWHANRASALDPAHAQRVWSRLERDVFPVLGSKLMHEITPPDVLAMVRKIEARGALDISRRAKQGVGQIFQFAIACGLASADPTAHLRGALKPRPRVKHMSRVPLAELPTLLGKLRTYDKEGERRSATTRDALMLALLTWVRTKELRFAVKSEFEDLDGREPLWRIPAERMKMVREHLVPLSVQAAEIAKRAIASSPNDFMFPGTTPEKPMSENTMIYALYRLGYHSRQTVHGFRGLASTWANEQLVEFGEPAMWIRKYHEDWVEMQLAHSEENEVRGAYNAAEYIVPRRRMMQDWADFLGGERDAGGPKISGRGNVVDIRSARKRAA</sequence>
<dbReference type="Gene3D" id="3.30.160.390">
    <property type="entry name" value="Integrase, DNA-binding domain"/>
    <property type="match status" value="1"/>
</dbReference>
<dbReference type="Gene3D" id="1.10.150.130">
    <property type="match status" value="1"/>
</dbReference>
<evidence type="ECO:0000313" key="6">
    <source>
        <dbReference type="EMBL" id="MFC3101229.1"/>
    </source>
</evidence>
<accession>A0ABV7EET8</accession>
<dbReference type="InterPro" id="IPR010998">
    <property type="entry name" value="Integrase_recombinase_N"/>
</dbReference>
<keyword evidence="3" id="KW-0238">DNA-binding</keyword>
<organism evidence="6 7">
    <name type="scientific">Alteraurantiacibacter lauratis</name>
    <dbReference type="NCBI Taxonomy" id="2054627"/>
    <lineage>
        <taxon>Bacteria</taxon>
        <taxon>Pseudomonadati</taxon>
        <taxon>Pseudomonadota</taxon>
        <taxon>Alphaproteobacteria</taxon>
        <taxon>Sphingomonadales</taxon>
        <taxon>Erythrobacteraceae</taxon>
        <taxon>Alteraurantiacibacter</taxon>
    </lineage>
</organism>
<comment type="caution">
    <text evidence="6">The sequence shown here is derived from an EMBL/GenBank/DDBJ whole genome shotgun (WGS) entry which is preliminary data.</text>
</comment>
<dbReference type="InterPro" id="IPR013762">
    <property type="entry name" value="Integrase-like_cat_sf"/>
</dbReference>
<keyword evidence="4" id="KW-0233">DNA recombination</keyword>
<dbReference type="PANTHER" id="PTHR30629">
    <property type="entry name" value="PROPHAGE INTEGRASE"/>
    <property type="match status" value="1"/>
</dbReference>